<dbReference type="Proteomes" id="UP000253083">
    <property type="component" value="Unassembled WGS sequence"/>
</dbReference>
<dbReference type="EMBL" id="QNRT01000002">
    <property type="protein sequence ID" value="RBP51504.1"/>
    <property type="molecule type" value="Genomic_DNA"/>
</dbReference>
<evidence type="ECO:0000256" key="3">
    <source>
        <dbReference type="ARBA" id="ARBA00022801"/>
    </source>
</evidence>
<comment type="similarity">
    <text evidence="1">Belongs to the metallo-dependent hydrolases superfamily. ATZ/TRZ family.</text>
</comment>
<dbReference type="AlphaFoldDB" id="A0A395JPK4"/>
<organism evidence="6 7">
    <name type="scientific">Arenicella xantha</name>
    <dbReference type="NCBI Taxonomy" id="644221"/>
    <lineage>
        <taxon>Bacteria</taxon>
        <taxon>Pseudomonadati</taxon>
        <taxon>Pseudomonadota</taxon>
        <taxon>Gammaproteobacteria</taxon>
        <taxon>Arenicellales</taxon>
        <taxon>Arenicellaceae</taxon>
        <taxon>Arenicella</taxon>
    </lineage>
</organism>
<keyword evidence="4" id="KW-0862">Zinc</keyword>
<dbReference type="InterPro" id="IPR032466">
    <property type="entry name" value="Metal_Hydrolase"/>
</dbReference>
<dbReference type="GO" id="GO:0016814">
    <property type="term" value="F:hydrolase activity, acting on carbon-nitrogen (but not peptide) bonds, in cyclic amidines"/>
    <property type="evidence" value="ECO:0007669"/>
    <property type="project" value="UniProtKB-ARBA"/>
</dbReference>
<dbReference type="GO" id="GO:0046872">
    <property type="term" value="F:metal ion binding"/>
    <property type="evidence" value="ECO:0007669"/>
    <property type="project" value="UniProtKB-KW"/>
</dbReference>
<dbReference type="PANTHER" id="PTHR43794:SF11">
    <property type="entry name" value="AMIDOHYDROLASE-RELATED DOMAIN-CONTAINING PROTEIN"/>
    <property type="match status" value="1"/>
</dbReference>
<keyword evidence="2" id="KW-0479">Metal-binding</keyword>
<dbReference type="GO" id="GO:0019239">
    <property type="term" value="F:deaminase activity"/>
    <property type="evidence" value="ECO:0007669"/>
    <property type="project" value="UniProtKB-ARBA"/>
</dbReference>
<protein>
    <submittedName>
        <fullName evidence="6">5-methylthioadenosine/S-adenosylhomocysteine deaminase</fullName>
    </submittedName>
</protein>
<dbReference type="Gene3D" id="3.20.20.140">
    <property type="entry name" value="Metal-dependent hydrolases"/>
    <property type="match status" value="1"/>
</dbReference>
<evidence type="ECO:0000256" key="4">
    <source>
        <dbReference type="ARBA" id="ARBA00022833"/>
    </source>
</evidence>
<keyword evidence="7" id="KW-1185">Reference proteome</keyword>
<reference evidence="6 7" key="1">
    <citation type="submission" date="2018-06" db="EMBL/GenBank/DDBJ databases">
        <title>Genomic Encyclopedia of Type Strains, Phase IV (KMG-IV): sequencing the most valuable type-strain genomes for metagenomic binning, comparative biology and taxonomic classification.</title>
        <authorList>
            <person name="Goeker M."/>
        </authorList>
    </citation>
    <scope>NUCLEOTIDE SEQUENCE [LARGE SCALE GENOMIC DNA]</scope>
    <source>
        <strain evidence="6 7">DSM 24032</strain>
    </source>
</reference>
<evidence type="ECO:0000256" key="1">
    <source>
        <dbReference type="ARBA" id="ARBA00006745"/>
    </source>
</evidence>
<feature type="domain" description="Amidohydrolase-related" evidence="5">
    <location>
        <begin position="46"/>
        <end position="393"/>
    </location>
</feature>
<dbReference type="SUPFAM" id="SSF51338">
    <property type="entry name" value="Composite domain of metallo-dependent hydrolases"/>
    <property type="match status" value="1"/>
</dbReference>
<dbReference type="Pfam" id="PF01979">
    <property type="entry name" value="Amidohydro_1"/>
    <property type="match status" value="1"/>
</dbReference>
<proteinExistence type="inferred from homology"/>
<name>A0A395JPK4_9GAMM</name>
<keyword evidence="3" id="KW-0378">Hydrolase</keyword>
<dbReference type="NCBIfam" id="NF006549">
    <property type="entry name" value="PRK09045.1"/>
    <property type="match status" value="1"/>
</dbReference>
<dbReference type="CDD" id="cd01298">
    <property type="entry name" value="ATZ_TRZ_like"/>
    <property type="match status" value="1"/>
</dbReference>
<evidence type="ECO:0000313" key="6">
    <source>
        <dbReference type="EMBL" id="RBP51504.1"/>
    </source>
</evidence>
<dbReference type="FunCoup" id="A0A395JPK4">
    <property type="interactions" value="413"/>
</dbReference>
<dbReference type="FunFam" id="3.20.20.140:FF:000014">
    <property type="entry name" value="5-methylthioadenosine/S-adenosylhomocysteine deaminase"/>
    <property type="match status" value="1"/>
</dbReference>
<dbReference type="InterPro" id="IPR050287">
    <property type="entry name" value="MTA/SAH_deaminase"/>
</dbReference>
<dbReference type="InParanoid" id="A0A395JPK4"/>
<dbReference type="Gene3D" id="2.30.40.10">
    <property type="entry name" value="Urease, subunit C, domain 1"/>
    <property type="match status" value="1"/>
</dbReference>
<dbReference type="PANTHER" id="PTHR43794">
    <property type="entry name" value="AMINOHYDROLASE SSNA-RELATED"/>
    <property type="match status" value="1"/>
</dbReference>
<sequence length="425" mass="46788">MEPRAQVLEHHALVIQSGKIVDILPTEKATARYPDANHIERNSHALIPGLINSHTHAAMSLFRGIADDVPLMEWLNDHIWPAEAKWVGHEFMRDGVELAIAEMLLSGTTCFNDMYFFPNIVADTAQEMGIRAFVSMLVIDFPSAWADTPDEYFDKGLLVHDEVRSLSRIGTTLAPHAPYTVSDAPLEQVRTYADELNVPIHMHIHETETEVADSLAQIGKRPLQRLHELGLVNPRLMAVHMTQLTQDEITLCAEQGVNVVHCPESNLKLASGQCDVSALLNAGTNVCLGTDSASSNNDLDMLGEMRTASLLAKLTTGNAEALPAWQALEMATINGAKALNCQDDIGSLVVGKSADFVAIDLDHVSTQPVYDPIAQIVYSASRQQVTDVWIEGTARVKNKQLVNVDVDQLLSTAKQWRDRISNHEQ</sequence>
<gene>
    <name evidence="6" type="ORF">DFR28_102934</name>
</gene>
<evidence type="ECO:0000313" key="7">
    <source>
        <dbReference type="Proteomes" id="UP000253083"/>
    </source>
</evidence>
<accession>A0A395JPK4</accession>
<dbReference type="InterPro" id="IPR011059">
    <property type="entry name" value="Metal-dep_hydrolase_composite"/>
</dbReference>
<dbReference type="SUPFAM" id="SSF51556">
    <property type="entry name" value="Metallo-dependent hydrolases"/>
    <property type="match status" value="1"/>
</dbReference>
<evidence type="ECO:0000256" key="2">
    <source>
        <dbReference type="ARBA" id="ARBA00022723"/>
    </source>
</evidence>
<dbReference type="InterPro" id="IPR006680">
    <property type="entry name" value="Amidohydro-rel"/>
</dbReference>
<comment type="caution">
    <text evidence="6">The sequence shown here is derived from an EMBL/GenBank/DDBJ whole genome shotgun (WGS) entry which is preliminary data.</text>
</comment>
<evidence type="ECO:0000259" key="5">
    <source>
        <dbReference type="Pfam" id="PF01979"/>
    </source>
</evidence>